<name>A0A7W9BA82_9SPHN</name>
<evidence type="ECO:0000313" key="2">
    <source>
        <dbReference type="Proteomes" id="UP000546200"/>
    </source>
</evidence>
<dbReference type="EMBL" id="JACIJK010000001">
    <property type="protein sequence ID" value="MBB5713492.1"/>
    <property type="molecule type" value="Genomic_DNA"/>
</dbReference>
<evidence type="ECO:0000313" key="1">
    <source>
        <dbReference type="EMBL" id="MBB5713492.1"/>
    </source>
</evidence>
<accession>A0A7W9BA82</accession>
<dbReference type="AlphaFoldDB" id="A0A7W9BA82"/>
<reference evidence="1 2" key="1">
    <citation type="submission" date="2020-08" db="EMBL/GenBank/DDBJ databases">
        <title>Genomic Encyclopedia of Type Strains, Phase IV (KMG-IV): sequencing the most valuable type-strain genomes for metagenomic binning, comparative biology and taxonomic classification.</title>
        <authorList>
            <person name="Goeker M."/>
        </authorList>
    </citation>
    <scope>NUCLEOTIDE SEQUENCE [LARGE SCALE GENOMIC DNA]</scope>
    <source>
        <strain evidence="1 2">DSM 100044</strain>
    </source>
</reference>
<sequence>MKVNVEIECTPEEARRAVGLPDLTPIHDRYISMLLEAMSGGLKPETIEQMTKGWGPMNEAGLAIWRRLVETGLGKPGS</sequence>
<dbReference type="RefSeq" id="WP_184053827.1">
    <property type="nucleotide sequence ID" value="NZ_JACIJK010000001.1"/>
</dbReference>
<dbReference type="InterPro" id="IPR045502">
    <property type="entry name" value="DUF6489"/>
</dbReference>
<proteinExistence type="predicted"/>
<protein>
    <submittedName>
        <fullName evidence="1">Uncharacterized protein</fullName>
    </submittedName>
</protein>
<keyword evidence="2" id="KW-1185">Reference proteome</keyword>
<gene>
    <name evidence="1" type="ORF">FHS94_000311</name>
</gene>
<comment type="caution">
    <text evidence="1">The sequence shown here is derived from an EMBL/GenBank/DDBJ whole genome shotgun (WGS) entry which is preliminary data.</text>
</comment>
<organism evidence="1 2">
    <name type="scientific">Sphingomonas aerophila</name>
    <dbReference type="NCBI Taxonomy" id="1344948"/>
    <lineage>
        <taxon>Bacteria</taxon>
        <taxon>Pseudomonadati</taxon>
        <taxon>Pseudomonadota</taxon>
        <taxon>Alphaproteobacteria</taxon>
        <taxon>Sphingomonadales</taxon>
        <taxon>Sphingomonadaceae</taxon>
        <taxon>Sphingomonas</taxon>
    </lineage>
</organism>
<dbReference type="Pfam" id="PF20099">
    <property type="entry name" value="DUF6489"/>
    <property type="match status" value="1"/>
</dbReference>
<dbReference type="Proteomes" id="UP000546200">
    <property type="component" value="Unassembled WGS sequence"/>
</dbReference>